<dbReference type="SUPFAM" id="SSF51556">
    <property type="entry name" value="Metallo-dependent hydrolases"/>
    <property type="match status" value="1"/>
</dbReference>
<dbReference type="PANTHER" id="PTHR10443:SF12">
    <property type="entry name" value="DIPEPTIDASE"/>
    <property type="match status" value="1"/>
</dbReference>
<protein>
    <recommendedName>
        <fullName evidence="3">Peptidase M19</fullName>
    </recommendedName>
</protein>
<dbReference type="PANTHER" id="PTHR10443">
    <property type="entry name" value="MICROSOMAL DIPEPTIDASE"/>
    <property type="match status" value="1"/>
</dbReference>
<dbReference type="EMBL" id="CAJNBH010000003">
    <property type="protein sequence ID" value="CAE6713446.1"/>
    <property type="molecule type" value="Genomic_DNA"/>
</dbReference>
<evidence type="ECO:0000313" key="2">
    <source>
        <dbReference type="Proteomes" id="UP000673821"/>
    </source>
</evidence>
<dbReference type="InterPro" id="IPR008257">
    <property type="entry name" value="Pept_M19"/>
</dbReference>
<dbReference type="PROSITE" id="PS51365">
    <property type="entry name" value="RENAL_DIPEPTIDASE_2"/>
    <property type="match status" value="1"/>
</dbReference>
<sequence>MRAADTSTKPLVLSHSALATQPSARSRLITPDHARVIAGTGGVIGVWPSSGTFHDLHAMANGVKRMADVVGVEHVGLGTDMLGFISPPVFRSYEQLPALASALLLAGFSQQEVGAVLGGNYLRVFQASVG</sequence>
<dbReference type="InterPro" id="IPR032466">
    <property type="entry name" value="Metal_Hydrolase"/>
</dbReference>
<evidence type="ECO:0008006" key="3">
    <source>
        <dbReference type="Google" id="ProtNLM"/>
    </source>
</evidence>
<reference evidence="1 2" key="1">
    <citation type="submission" date="2021-02" db="EMBL/GenBank/DDBJ databases">
        <authorList>
            <person name="Vanwijnsberghe S."/>
        </authorList>
    </citation>
    <scope>NUCLEOTIDE SEQUENCE [LARGE SCALE GENOMIC DNA]</scope>
    <source>
        <strain evidence="1 2">R-69776</strain>
    </source>
</reference>
<dbReference type="Pfam" id="PF01244">
    <property type="entry name" value="Peptidase_M19"/>
    <property type="match status" value="1"/>
</dbReference>
<proteinExistence type="predicted"/>
<dbReference type="RefSeq" id="WP_128576135.1">
    <property type="nucleotide sequence ID" value="NZ_CAJNAW010000004.1"/>
</dbReference>
<evidence type="ECO:0000313" key="1">
    <source>
        <dbReference type="EMBL" id="CAE6713446.1"/>
    </source>
</evidence>
<accession>A0ABM8QSY2</accession>
<organism evidence="1 2">
    <name type="scientific">Paraburkholderia nemoris</name>
    <dbReference type="NCBI Taxonomy" id="2793076"/>
    <lineage>
        <taxon>Bacteria</taxon>
        <taxon>Pseudomonadati</taxon>
        <taxon>Pseudomonadota</taxon>
        <taxon>Betaproteobacteria</taxon>
        <taxon>Burkholderiales</taxon>
        <taxon>Burkholderiaceae</taxon>
        <taxon>Paraburkholderia</taxon>
    </lineage>
</organism>
<dbReference type="Gene3D" id="3.20.20.140">
    <property type="entry name" value="Metal-dependent hydrolases"/>
    <property type="match status" value="1"/>
</dbReference>
<dbReference type="Proteomes" id="UP000673821">
    <property type="component" value="Unassembled WGS sequence"/>
</dbReference>
<comment type="caution">
    <text evidence="1">The sequence shown here is derived from an EMBL/GenBank/DDBJ whole genome shotgun (WGS) entry which is preliminary data.</text>
</comment>
<name>A0ABM8QSY2_9BURK</name>
<gene>
    <name evidence="1" type="ORF">R69776_01196</name>
</gene>
<keyword evidence="2" id="KW-1185">Reference proteome</keyword>